<dbReference type="InterPro" id="IPR014472">
    <property type="entry name" value="CHOPT"/>
</dbReference>
<keyword evidence="6" id="KW-1133">Transmembrane helix</keyword>
<keyword evidence="6" id="KW-0812">Transmembrane</keyword>
<keyword evidence="4 6" id="KW-0472">Membrane</keyword>
<dbReference type="GO" id="GO:0005789">
    <property type="term" value="C:endoplasmic reticulum membrane"/>
    <property type="evidence" value="ECO:0007669"/>
    <property type="project" value="TreeGrafter"/>
</dbReference>
<keyword evidence="3 5" id="KW-0808">Transferase</keyword>
<protein>
    <submittedName>
        <fullName evidence="7">CEPT1 protein</fullName>
    </submittedName>
</protein>
<gene>
    <name evidence="7" type="primary">CEPT1</name>
    <name evidence="7" type="ORF">BLAG_LOCUS25486</name>
</gene>
<dbReference type="InterPro" id="IPR043130">
    <property type="entry name" value="CDP-OH_PTrfase_TM_dom"/>
</dbReference>
<feature type="transmembrane region" description="Helical" evidence="6">
    <location>
        <begin position="297"/>
        <end position="318"/>
    </location>
</feature>
<evidence type="ECO:0000313" key="8">
    <source>
        <dbReference type="Proteomes" id="UP000838412"/>
    </source>
</evidence>
<dbReference type="PANTHER" id="PTHR10414">
    <property type="entry name" value="ETHANOLAMINEPHOSPHOTRANSFERASE"/>
    <property type="match status" value="1"/>
</dbReference>
<sequence>MINFFLRMNQPTLKAAQLKSLDEYKYVSEGTSLLTPLLQPFWDWLGERVPLWVAPNLITLLGLMFNMVPSLLLMYYCPTTREEAPAWVYLLFALGAFLNYTLDCIDGIQARRTGSATPLGSLFDHGCDAIAFVSTSIATFCAMKMGEEPGLMFLSLTIFAFSLYSAIWGQNLTGAFSYGWFDGLELNSTVMGIHIVSAVFGPSVWLTNDMDALSPGLAFLLPVIQALAIYKTSPMMLFQTHSCLSLLMIGTTFAKITNKLIVAHITKSQMAILDSSMIGPGLLLLNQCFNSFVDEYILLWITLIFVTLDLAQYCFAICSQICEHLGIYCFSITSKPSKKGLKGKNNTR</sequence>
<dbReference type="Pfam" id="PF01066">
    <property type="entry name" value="CDP-OH_P_transf"/>
    <property type="match status" value="1"/>
</dbReference>
<feature type="transmembrane region" description="Helical" evidence="6">
    <location>
        <begin position="188"/>
        <end position="206"/>
    </location>
</feature>
<proteinExistence type="inferred from homology"/>
<evidence type="ECO:0000256" key="4">
    <source>
        <dbReference type="ARBA" id="ARBA00023136"/>
    </source>
</evidence>
<dbReference type="PANTHER" id="PTHR10414:SF37">
    <property type="entry name" value="BB IN A BOXCAR, ISOFORM C"/>
    <property type="match status" value="1"/>
</dbReference>
<dbReference type="Gene3D" id="1.20.120.1760">
    <property type="match status" value="1"/>
</dbReference>
<reference evidence="7" key="1">
    <citation type="submission" date="2022-01" db="EMBL/GenBank/DDBJ databases">
        <authorList>
            <person name="Braso-Vives M."/>
        </authorList>
    </citation>
    <scope>NUCLEOTIDE SEQUENCE</scope>
</reference>
<dbReference type="GO" id="GO:0006646">
    <property type="term" value="P:phosphatidylethanolamine biosynthetic process"/>
    <property type="evidence" value="ECO:0007669"/>
    <property type="project" value="TreeGrafter"/>
</dbReference>
<dbReference type="GO" id="GO:0005794">
    <property type="term" value="C:Golgi apparatus"/>
    <property type="evidence" value="ECO:0007669"/>
    <property type="project" value="TreeGrafter"/>
</dbReference>
<evidence type="ECO:0000256" key="6">
    <source>
        <dbReference type="SAM" id="Phobius"/>
    </source>
</evidence>
<name>A0A8K0AI79_BRALA</name>
<dbReference type="PIRSF" id="PIRSF015665">
    <property type="entry name" value="CHOPT"/>
    <property type="match status" value="1"/>
</dbReference>
<keyword evidence="8" id="KW-1185">Reference proteome</keyword>
<comment type="similarity">
    <text evidence="2 5">Belongs to the CDP-alcohol phosphatidyltransferase class-I family.</text>
</comment>
<dbReference type="PROSITE" id="PS00379">
    <property type="entry name" value="CDP_ALCOHOL_P_TRANSF"/>
    <property type="match status" value="1"/>
</dbReference>
<evidence type="ECO:0000256" key="3">
    <source>
        <dbReference type="ARBA" id="ARBA00022679"/>
    </source>
</evidence>
<dbReference type="EMBL" id="OV696694">
    <property type="protein sequence ID" value="CAH1274486.1"/>
    <property type="molecule type" value="Genomic_DNA"/>
</dbReference>
<dbReference type="Proteomes" id="UP000838412">
    <property type="component" value="Chromosome 9"/>
</dbReference>
<dbReference type="OrthoDB" id="196717at2759"/>
<dbReference type="GO" id="GO:0004307">
    <property type="term" value="F:ethanolaminephosphotransferase activity"/>
    <property type="evidence" value="ECO:0007669"/>
    <property type="project" value="TreeGrafter"/>
</dbReference>
<comment type="subcellular location">
    <subcellularLocation>
        <location evidence="1">Membrane</location>
    </subcellularLocation>
</comment>
<feature type="transmembrane region" description="Helical" evidence="6">
    <location>
        <begin position="52"/>
        <end position="77"/>
    </location>
</feature>
<evidence type="ECO:0000256" key="2">
    <source>
        <dbReference type="ARBA" id="ARBA00010441"/>
    </source>
</evidence>
<dbReference type="GO" id="GO:0004142">
    <property type="term" value="F:diacylglycerol cholinephosphotransferase activity"/>
    <property type="evidence" value="ECO:0007669"/>
    <property type="project" value="TreeGrafter"/>
</dbReference>
<dbReference type="AlphaFoldDB" id="A0A8K0AI79"/>
<accession>A0A8K0AI79</accession>
<dbReference type="InterPro" id="IPR048254">
    <property type="entry name" value="CDP_ALCOHOL_P_TRANSF_CS"/>
</dbReference>
<feature type="transmembrane region" description="Helical" evidence="6">
    <location>
        <begin position="213"/>
        <end position="230"/>
    </location>
</feature>
<evidence type="ECO:0000256" key="1">
    <source>
        <dbReference type="ARBA" id="ARBA00004370"/>
    </source>
</evidence>
<feature type="transmembrane region" description="Helical" evidence="6">
    <location>
        <begin position="84"/>
        <end position="102"/>
    </location>
</feature>
<feature type="transmembrane region" description="Helical" evidence="6">
    <location>
        <begin position="150"/>
        <end position="168"/>
    </location>
</feature>
<evidence type="ECO:0000256" key="5">
    <source>
        <dbReference type="RuleBase" id="RU003750"/>
    </source>
</evidence>
<evidence type="ECO:0000313" key="7">
    <source>
        <dbReference type="EMBL" id="CAH1274486.1"/>
    </source>
</evidence>
<organism evidence="7 8">
    <name type="scientific">Branchiostoma lanceolatum</name>
    <name type="common">Common lancelet</name>
    <name type="synonym">Amphioxus lanceolatum</name>
    <dbReference type="NCBI Taxonomy" id="7740"/>
    <lineage>
        <taxon>Eukaryota</taxon>
        <taxon>Metazoa</taxon>
        <taxon>Chordata</taxon>
        <taxon>Cephalochordata</taxon>
        <taxon>Leptocardii</taxon>
        <taxon>Amphioxiformes</taxon>
        <taxon>Branchiostomatidae</taxon>
        <taxon>Branchiostoma</taxon>
    </lineage>
</organism>
<dbReference type="InterPro" id="IPR000462">
    <property type="entry name" value="CDP-OH_P_trans"/>
</dbReference>